<feature type="signal peptide" evidence="7">
    <location>
        <begin position="1"/>
        <end position="22"/>
    </location>
</feature>
<gene>
    <name evidence="9" type="ORF">CL55_00012460</name>
</gene>
<dbReference type="KEGG" id="pdq:CL55_00012460"/>
<evidence type="ECO:0000256" key="7">
    <source>
        <dbReference type="SAM" id="SignalP"/>
    </source>
</evidence>
<dbReference type="EMBL" id="CP007501">
    <property type="protein sequence ID" value="AKD25579.1"/>
    <property type="molecule type" value="Genomic_DNA"/>
</dbReference>
<dbReference type="AlphaFoldDB" id="A0A0E3V0U4"/>
<dbReference type="PATRIC" id="fig|576611.7.peg.1267"/>
<keyword evidence="1" id="KW-0813">Transport</keyword>
<keyword evidence="4" id="KW-0249">Electron transport</keyword>
<dbReference type="InterPro" id="IPR009056">
    <property type="entry name" value="Cyt_c-like_dom"/>
</dbReference>
<dbReference type="OrthoDB" id="9814708at2"/>
<evidence type="ECO:0000256" key="5">
    <source>
        <dbReference type="ARBA" id="ARBA00023004"/>
    </source>
</evidence>
<evidence type="ECO:0000256" key="4">
    <source>
        <dbReference type="ARBA" id="ARBA00022982"/>
    </source>
</evidence>
<evidence type="ECO:0000313" key="9">
    <source>
        <dbReference type="EMBL" id="AKD25579.1"/>
    </source>
</evidence>
<keyword evidence="7" id="KW-0732">Signal</keyword>
<sequence length="130" mass="13715">MKSLLHPFILAACFFSPLAAFAESGENTYKQVCAACHGAGVLKAPKFGDKAQWAPLIAEGQVILTAHGYVGVRGMPAKGGNPNLSVEGFSEALVYMVNKAGGNWKTPDAKTLAAINKEIEARKASLNKKP</sequence>
<keyword evidence="3 6" id="KW-0479">Metal-binding</keyword>
<dbReference type="HOGENOM" id="CLU_082349_4_0_4"/>
<dbReference type="GO" id="GO:0009055">
    <property type="term" value="F:electron transfer activity"/>
    <property type="evidence" value="ECO:0007669"/>
    <property type="project" value="InterPro"/>
</dbReference>
<protein>
    <submittedName>
        <fullName evidence="9">Cytochrome c5</fullName>
    </submittedName>
</protein>
<evidence type="ECO:0000313" key="10">
    <source>
        <dbReference type="Proteomes" id="UP000061135"/>
    </source>
</evidence>
<dbReference type="PANTHER" id="PTHR40942">
    <property type="match status" value="1"/>
</dbReference>
<dbReference type="STRING" id="1835254.CL55_00012460"/>
<evidence type="ECO:0000256" key="6">
    <source>
        <dbReference type="PROSITE-ProRule" id="PRU00433"/>
    </source>
</evidence>
<dbReference type="Pfam" id="PF13442">
    <property type="entry name" value="Cytochrome_CBB3"/>
    <property type="match status" value="1"/>
</dbReference>
<dbReference type="PRINTS" id="PR00607">
    <property type="entry name" value="CYTCHROMECIE"/>
</dbReference>
<dbReference type="Proteomes" id="UP000061135">
    <property type="component" value="Chromosome"/>
</dbReference>
<keyword evidence="2 6" id="KW-0349">Heme</keyword>
<evidence type="ECO:0000256" key="2">
    <source>
        <dbReference type="ARBA" id="ARBA00022617"/>
    </source>
</evidence>
<accession>A0A0E3V0U4</accession>
<reference evidence="9 10" key="1">
    <citation type="submission" date="2014-03" db="EMBL/GenBank/DDBJ databases">
        <title>Genome of Polynucleobacter strain MWH-MoK4.</title>
        <authorList>
            <person name="Hahn M.W."/>
        </authorList>
    </citation>
    <scope>NUCLEOTIDE SEQUENCE [LARGE SCALE GENOMIC DNA]</scope>
    <source>
        <strain evidence="9 10">MWH-MoK4</strain>
    </source>
</reference>
<dbReference type="SUPFAM" id="SSF46626">
    <property type="entry name" value="Cytochrome c"/>
    <property type="match status" value="1"/>
</dbReference>
<dbReference type="GO" id="GO:0020037">
    <property type="term" value="F:heme binding"/>
    <property type="evidence" value="ECO:0007669"/>
    <property type="project" value="InterPro"/>
</dbReference>
<dbReference type="PROSITE" id="PS51007">
    <property type="entry name" value="CYTC"/>
    <property type="match status" value="1"/>
</dbReference>
<dbReference type="GO" id="GO:0005506">
    <property type="term" value="F:iron ion binding"/>
    <property type="evidence" value="ECO:0007669"/>
    <property type="project" value="InterPro"/>
</dbReference>
<dbReference type="RefSeq" id="WP_046330333.1">
    <property type="nucleotide sequence ID" value="NZ_CP007501.1"/>
</dbReference>
<feature type="chain" id="PRO_5002413613" evidence="7">
    <location>
        <begin position="23"/>
        <end position="130"/>
    </location>
</feature>
<proteinExistence type="predicted"/>
<dbReference type="InterPro" id="IPR002323">
    <property type="entry name" value="Cyt_CIE"/>
</dbReference>
<name>A0A0E3V0U4_9BURK</name>
<evidence type="ECO:0000259" key="8">
    <source>
        <dbReference type="PROSITE" id="PS51007"/>
    </source>
</evidence>
<evidence type="ECO:0000256" key="1">
    <source>
        <dbReference type="ARBA" id="ARBA00022448"/>
    </source>
</evidence>
<keyword evidence="5 6" id="KW-0408">Iron</keyword>
<keyword evidence="10" id="KW-1185">Reference proteome</keyword>
<dbReference type="Gene3D" id="1.10.760.10">
    <property type="entry name" value="Cytochrome c-like domain"/>
    <property type="match status" value="1"/>
</dbReference>
<feature type="domain" description="Cytochrome c" evidence="8">
    <location>
        <begin position="20"/>
        <end position="130"/>
    </location>
</feature>
<evidence type="ECO:0000256" key="3">
    <source>
        <dbReference type="ARBA" id="ARBA00022723"/>
    </source>
</evidence>
<dbReference type="PANTHER" id="PTHR40942:SF4">
    <property type="entry name" value="CYTOCHROME C5"/>
    <property type="match status" value="1"/>
</dbReference>
<organism evidence="9 10">
    <name type="scientific">Polynucleobacter duraquae</name>
    <dbReference type="NCBI Taxonomy" id="1835254"/>
    <lineage>
        <taxon>Bacteria</taxon>
        <taxon>Pseudomonadati</taxon>
        <taxon>Pseudomonadota</taxon>
        <taxon>Betaproteobacteria</taxon>
        <taxon>Burkholderiales</taxon>
        <taxon>Burkholderiaceae</taxon>
        <taxon>Polynucleobacter</taxon>
    </lineage>
</organism>
<dbReference type="InterPro" id="IPR036909">
    <property type="entry name" value="Cyt_c-like_dom_sf"/>
</dbReference>